<organism evidence="2 3">
    <name type="scientific">Phytophthora ramorum</name>
    <name type="common">Sudden oak death agent</name>
    <dbReference type="NCBI Taxonomy" id="164328"/>
    <lineage>
        <taxon>Eukaryota</taxon>
        <taxon>Sar</taxon>
        <taxon>Stramenopiles</taxon>
        <taxon>Oomycota</taxon>
        <taxon>Peronosporomycetes</taxon>
        <taxon>Peronosporales</taxon>
        <taxon>Peronosporaceae</taxon>
        <taxon>Phytophthora</taxon>
    </lineage>
</organism>
<reference evidence="3" key="1">
    <citation type="journal article" date="2006" name="Science">
        <title>Phytophthora genome sequences uncover evolutionary origins and mechanisms of pathogenesis.</title>
        <authorList>
            <person name="Tyler B.M."/>
            <person name="Tripathy S."/>
            <person name="Zhang X."/>
            <person name="Dehal P."/>
            <person name="Jiang R.H."/>
            <person name="Aerts A."/>
            <person name="Arredondo F.D."/>
            <person name="Baxter L."/>
            <person name="Bensasson D."/>
            <person name="Beynon J.L."/>
            <person name="Chapman J."/>
            <person name="Damasceno C.M."/>
            <person name="Dorrance A.E."/>
            <person name="Dou D."/>
            <person name="Dickerman A.W."/>
            <person name="Dubchak I.L."/>
            <person name="Garbelotto M."/>
            <person name="Gijzen M."/>
            <person name="Gordon S.G."/>
            <person name="Govers F."/>
            <person name="Grunwald N.J."/>
            <person name="Huang W."/>
            <person name="Ivors K.L."/>
            <person name="Jones R.W."/>
            <person name="Kamoun S."/>
            <person name="Krampis K."/>
            <person name="Lamour K.H."/>
            <person name="Lee M.K."/>
            <person name="McDonald W.H."/>
            <person name="Medina M."/>
            <person name="Meijer H.J."/>
            <person name="Nordberg E.K."/>
            <person name="Maclean D.J."/>
            <person name="Ospina-Giraldo M.D."/>
            <person name="Morris P.F."/>
            <person name="Phuntumart V."/>
            <person name="Putnam N.H."/>
            <person name="Rash S."/>
            <person name="Rose J.K."/>
            <person name="Sakihama Y."/>
            <person name="Salamov A.A."/>
            <person name="Savidor A."/>
            <person name="Scheuring C.F."/>
            <person name="Smith B.M."/>
            <person name="Sobral B.W."/>
            <person name="Terry A."/>
            <person name="Torto-Alalibo T.A."/>
            <person name="Win J."/>
            <person name="Xu Z."/>
            <person name="Zhang H."/>
            <person name="Grigoriev I.V."/>
            <person name="Rokhsar D.S."/>
            <person name="Boore J.L."/>
        </authorList>
    </citation>
    <scope>NUCLEOTIDE SEQUENCE [LARGE SCALE GENOMIC DNA]</scope>
    <source>
        <strain evidence="3">Pr102</strain>
    </source>
</reference>
<dbReference type="InParanoid" id="H3GT43"/>
<dbReference type="EnsemblProtists" id="Phyra80256">
    <property type="protein sequence ID" value="Phyra80256"/>
    <property type="gene ID" value="Phyra80256"/>
</dbReference>
<keyword evidence="3" id="KW-1185">Reference proteome</keyword>
<feature type="compositionally biased region" description="Basic residues" evidence="1">
    <location>
        <begin position="108"/>
        <end position="125"/>
    </location>
</feature>
<dbReference type="HOGENOM" id="CLU_1191978_0_0_1"/>
<proteinExistence type="predicted"/>
<evidence type="ECO:0000313" key="2">
    <source>
        <dbReference type="EnsemblProtists" id="Phyra80256"/>
    </source>
</evidence>
<dbReference type="AlphaFoldDB" id="H3GT43"/>
<evidence type="ECO:0000313" key="3">
    <source>
        <dbReference type="Proteomes" id="UP000005238"/>
    </source>
</evidence>
<feature type="region of interest" description="Disordered" evidence="1">
    <location>
        <begin position="52"/>
        <end position="84"/>
    </location>
</feature>
<dbReference type="VEuPathDB" id="FungiDB:KRP23_10444"/>
<dbReference type="eggNOG" id="ENOG502S9Q6">
    <property type="taxonomic scope" value="Eukaryota"/>
</dbReference>
<dbReference type="OMA" id="PVMWPHD"/>
<name>H3GT43_PHYRM</name>
<sequence length="207" mass="23552">MDGSSFIPPPFPFPEAWPRVFAEQQQRQEQRWLTPTALPLVQWPAAQYYPYPADQPIPAQVPPTVTVDAQDEDGEDDGEDEYEYGYVLSDEWRERFQSSVQLQQPQPKRSKGKKKKKTPLKKTKSQRQTVNAEAVAAASASRSGHLQREIQAAKTRELARKWKRRGGTTAATTDPQAAALETSLNMLFDEFCDAFQPVVWPHDPLQR</sequence>
<reference evidence="2" key="2">
    <citation type="submission" date="2015-06" db="UniProtKB">
        <authorList>
            <consortium name="EnsemblProtists"/>
        </authorList>
    </citation>
    <scope>IDENTIFICATION</scope>
    <source>
        <strain evidence="2">Pr102</strain>
    </source>
</reference>
<feature type="compositionally biased region" description="Low complexity" evidence="1">
    <location>
        <begin position="132"/>
        <end position="143"/>
    </location>
</feature>
<evidence type="ECO:0000256" key="1">
    <source>
        <dbReference type="SAM" id="MobiDB-lite"/>
    </source>
</evidence>
<feature type="region of interest" description="Disordered" evidence="1">
    <location>
        <begin position="96"/>
        <end position="176"/>
    </location>
</feature>
<protein>
    <submittedName>
        <fullName evidence="2">Uncharacterized protein</fullName>
    </submittedName>
</protein>
<dbReference type="Proteomes" id="UP000005238">
    <property type="component" value="Unassembled WGS sequence"/>
</dbReference>
<accession>H3GT43</accession>
<dbReference type="EMBL" id="DS566044">
    <property type="status" value="NOT_ANNOTATED_CDS"/>
    <property type="molecule type" value="Genomic_DNA"/>
</dbReference>
<dbReference type="VEuPathDB" id="FungiDB:KRP22_13248"/>
<feature type="compositionally biased region" description="Acidic residues" evidence="1">
    <location>
        <begin position="69"/>
        <end position="83"/>
    </location>
</feature>